<keyword evidence="5" id="KW-1185">Reference proteome</keyword>
<protein>
    <submittedName>
        <fullName evidence="4">Exocyst complex component Sec10, putative</fullName>
    </submittedName>
</protein>
<keyword evidence="1" id="KW-0175">Coiled coil</keyword>
<dbReference type="GO" id="GO:0006887">
    <property type="term" value="P:exocytosis"/>
    <property type="evidence" value="ECO:0007669"/>
    <property type="project" value="TreeGrafter"/>
</dbReference>
<evidence type="ECO:0000256" key="2">
    <source>
        <dbReference type="SAM" id="MobiDB-lite"/>
    </source>
</evidence>
<dbReference type="PANTHER" id="PTHR12100">
    <property type="entry name" value="SEC10"/>
    <property type="match status" value="1"/>
</dbReference>
<dbReference type="PANTHER" id="PTHR12100:SF0">
    <property type="entry name" value="EXOCYST COMPLEX COMPONENT 5"/>
    <property type="match status" value="1"/>
</dbReference>
<evidence type="ECO:0000256" key="1">
    <source>
        <dbReference type="SAM" id="Coils"/>
    </source>
</evidence>
<feature type="compositionally biased region" description="Basic residues" evidence="2">
    <location>
        <begin position="1"/>
        <end position="12"/>
    </location>
</feature>
<evidence type="ECO:0000313" key="5">
    <source>
        <dbReference type="Proteomes" id="UP000515908"/>
    </source>
</evidence>
<dbReference type="OrthoDB" id="272443at2759"/>
<dbReference type="VEuPathDB" id="TriTrypDB:ADEAN_000819800"/>
<feature type="compositionally biased region" description="Low complexity" evidence="2">
    <location>
        <begin position="310"/>
        <end position="319"/>
    </location>
</feature>
<feature type="region of interest" description="Disordered" evidence="2">
    <location>
        <begin position="287"/>
        <end position="390"/>
    </location>
</feature>
<dbReference type="InterPro" id="IPR009976">
    <property type="entry name" value="Sec10-like"/>
</dbReference>
<gene>
    <name evidence="4" type="ORF">ADEAN_000819800</name>
</gene>
<dbReference type="Pfam" id="PF07393">
    <property type="entry name" value="Sec10_HB"/>
    <property type="match status" value="1"/>
</dbReference>
<feature type="compositionally biased region" description="Acidic residues" evidence="2">
    <location>
        <begin position="363"/>
        <end position="387"/>
    </location>
</feature>
<evidence type="ECO:0000259" key="3">
    <source>
        <dbReference type="Pfam" id="PF07393"/>
    </source>
</evidence>
<evidence type="ECO:0000313" key="4">
    <source>
        <dbReference type="EMBL" id="CAD2220676.1"/>
    </source>
</evidence>
<dbReference type="AlphaFoldDB" id="A0A7G2CLH6"/>
<dbReference type="GO" id="GO:0006893">
    <property type="term" value="P:Golgi to plasma membrane transport"/>
    <property type="evidence" value="ECO:0007669"/>
    <property type="project" value="TreeGrafter"/>
</dbReference>
<sequence>MGVSSRRKRRPSRPAAVQGESPTTTTTVVVTPTTTLKPFSELLAPQTLKIDLAAFTRVSFSSATFVNNIAVRLLAPIIQQKREEAKAGASASSSEVNRSRLRGNDGSALFGTVSYDHFSSSRRQAAEFEEIDYGEVATALAATLEQASTEVERLLAEEEEHLQQQEVRGKRIEIKAKRQLAKVRMGLEATTQRLQLYENSVTNALSATAGIEQHLSQSNARVQRGKSVSHLLKYFKMFTNITEGELATLLKSLTKARAAQRVELTKRWQRGRVSAFNPRYFTTPVQVTSSGLKEDAELAAPKPRRVSKTEVAAPPAAEEPTGRRKKKQVFKRGGTRARMGAQGSAAASRAASRAVSRANSAENSEEDNDHAHEESEEEQESDPEEDEASLRTVKLHRAEQAVVSAGFDRQFAARVYTEQQVEWCQRLLLLAKELGDVAEHTSNISFYAAWLRQELVTDLFHVIAAFNDFYEENTDTAVHQNYGRALLKTMELIARLYADLEPTNDELLGVFFQRSVNDLGVVLFSEYSPRPLPSQPPLPGPTPRLAMDHYRETTKVELKKTFQFLMDRIKRDLIVVETVFGMTSAARQQLLSHVTDGVVKPFVMQQIKLAETHHTFMANAEATLSPRSRRKSAARVADAISYHYTMESSLFTFYQDYMKELRDLFQSSEVEFLNRFVDVIFVDRTTYAKEQPETSLLQRIFTLIEEQYTRPLHPVPGEHFDIQEAHMQKAKQMVQAMTEVAERVKVYAPPRTQGPYVLSIVQLSLKAVGKFLDEELTKTYNSLKADHDNWRLKPKSEEVLLHPPTPESQQCAFRLLLFAQSTLMSLSDAVAAVCCTLLKSAPSLLKDVAEAEAKELELLDERAEKTLNYALQAVVIRSLSILYHYQLKTDYLIKVNKSAEDTMAPPCSRACTLFCYYLTAQLRDMKEFISMSHGQLSSRVGAGNSANYNQNTKTHFDLTAAVAEIAEHNNMNNNNNNNTGREDGLTTDGLTATRTRARIMNYQQLLYGDGGPSSLVRTLGVCLYRGISVHLKSFAANDKGAFVYKQDVTAYKECLLPLTSLDGLGAAVVEVLFQILKETANLLLMPLDHIKEVKDSGLLRILPNEEKLKYIRIRQDVRDAFKVINA</sequence>
<feature type="coiled-coil region" evidence="1">
    <location>
        <begin position="137"/>
        <end position="168"/>
    </location>
</feature>
<feature type="domain" description="Exocyst complex component Sec10-like alpha-helical bundle" evidence="3">
    <location>
        <begin position="726"/>
        <end position="1119"/>
    </location>
</feature>
<dbReference type="EMBL" id="LR877162">
    <property type="protein sequence ID" value="CAD2220676.1"/>
    <property type="molecule type" value="Genomic_DNA"/>
</dbReference>
<accession>A0A7G2CLH6</accession>
<feature type="region of interest" description="Disordered" evidence="2">
    <location>
        <begin position="1"/>
        <end position="26"/>
    </location>
</feature>
<dbReference type="InterPro" id="IPR048627">
    <property type="entry name" value="Sec10_HB"/>
</dbReference>
<reference evidence="4 5" key="1">
    <citation type="submission" date="2020-08" db="EMBL/GenBank/DDBJ databases">
        <authorList>
            <person name="Newling K."/>
            <person name="Davey J."/>
            <person name="Forrester S."/>
        </authorList>
    </citation>
    <scope>NUCLEOTIDE SEQUENCE [LARGE SCALE GENOMIC DNA]</scope>
    <source>
        <strain evidence="5">Crithidia deanei Carvalho (ATCC PRA-265)</strain>
    </source>
</reference>
<feature type="compositionally biased region" description="Low complexity" evidence="2">
    <location>
        <begin position="336"/>
        <end position="362"/>
    </location>
</feature>
<proteinExistence type="predicted"/>
<dbReference type="Proteomes" id="UP000515908">
    <property type="component" value="Chromosome 18"/>
</dbReference>
<feature type="compositionally biased region" description="Basic residues" evidence="2">
    <location>
        <begin position="323"/>
        <end position="335"/>
    </location>
</feature>
<organism evidence="4 5">
    <name type="scientific">Angomonas deanei</name>
    <dbReference type="NCBI Taxonomy" id="59799"/>
    <lineage>
        <taxon>Eukaryota</taxon>
        <taxon>Discoba</taxon>
        <taxon>Euglenozoa</taxon>
        <taxon>Kinetoplastea</taxon>
        <taxon>Metakinetoplastina</taxon>
        <taxon>Trypanosomatida</taxon>
        <taxon>Trypanosomatidae</taxon>
        <taxon>Strigomonadinae</taxon>
        <taxon>Angomonas</taxon>
    </lineage>
</organism>
<name>A0A7G2CLH6_9TRYP</name>
<dbReference type="GO" id="GO:0000145">
    <property type="term" value="C:exocyst"/>
    <property type="evidence" value="ECO:0007669"/>
    <property type="project" value="TreeGrafter"/>
</dbReference>